<organism evidence="3 4">
    <name type="scientific">Rhodoferax ferrireducens</name>
    <dbReference type="NCBI Taxonomy" id="192843"/>
    <lineage>
        <taxon>Bacteria</taxon>
        <taxon>Pseudomonadati</taxon>
        <taxon>Pseudomonadota</taxon>
        <taxon>Betaproteobacteria</taxon>
        <taxon>Burkholderiales</taxon>
        <taxon>Comamonadaceae</taxon>
        <taxon>Rhodoferax</taxon>
    </lineage>
</organism>
<evidence type="ECO:0000256" key="1">
    <source>
        <dbReference type="ARBA" id="ARBA00023002"/>
    </source>
</evidence>
<sequence>MKTVSLGTSGLNVSPICLGTMTFGEQVDEALAFDIMDRALERGINFFDTAEMYAVPPRAETFNATERIIGNWLSQRPGARQKLVLATKVAGPSRGMPWIRGGSPDLTAADIIAACHGSLQRLKTDVIDLYQIHWPVRSVPMFGGQYYQPREEEGTPIHAQLEALSTLVKAGKVRAVGLSNETPYGVHEFVRLAEQHGLPRVATVQNGYSLLNRSVENALDETLHRLNVSLLAYSPLSFGLLTGKYDDTGLTGPGAPAQARLAKFESSRKQRWGRPQALVAAKRYHALAHAYGLSPTQLALAFCYTQWRVASTIIGVTSVAQLDENVNVWGTALPAELLQQVDAIRWEMRDPAM</sequence>
<accession>A0A1W9KUF1</accession>
<evidence type="ECO:0000313" key="4">
    <source>
        <dbReference type="Proteomes" id="UP000192505"/>
    </source>
</evidence>
<dbReference type="PANTHER" id="PTHR43364:SF4">
    <property type="entry name" value="NAD(P)-LINKED OXIDOREDUCTASE SUPERFAMILY PROTEIN"/>
    <property type="match status" value="1"/>
</dbReference>
<dbReference type="GO" id="GO:0016491">
    <property type="term" value="F:oxidoreductase activity"/>
    <property type="evidence" value="ECO:0007669"/>
    <property type="project" value="UniProtKB-KW"/>
</dbReference>
<dbReference type="CDD" id="cd19094">
    <property type="entry name" value="AKR_Tas-like"/>
    <property type="match status" value="1"/>
</dbReference>
<evidence type="ECO:0000259" key="2">
    <source>
        <dbReference type="Pfam" id="PF00248"/>
    </source>
</evidence>
<evidence type="ECO:0000313" key="3">
    <source>
        <dbReference type="EMBL" id="OQW87689.1"/>
    </source>
</evidence>
<dbReference type="Gene3D" id="3.20.20.100">
    <property type="entry name" value="NADP-dependent oxidoreductase domain"/>
    <property type="match status" value="1"/>
</dbReference>
<dbReference type="PANTHER" id="PTHR43364">
    <property type="entry name" value="NADH-SPECIFIC METHYLGLYOXAL REDUCTASE-RELATED"/>
    <property type="match status" value="1"/>
</dbReference>
<gene>
    <name evidence="3" type="ORF">BWK72_12335</name>
</gene>
<proteinExistence type="predicted"/>
<dbReference type="InterPro" id="IPR023210">
    <property type="entry name" value="NADP_OxRdtase_dom"/>
</dbReference>
<dbReference type="AlphaFoldDB" id="A0A1W9KUF1"/>
<keyword evidence="1" id="KW-0560">Oxidoreductase</keyword>
<dbReference type="Pfam" id="PF00248">
    <property type="entry name" value="Aldo_ket_red"/>
    <property type="match status" value="1"/>
</dbReference>
<dbReference type="InterPro" id="IPR036812">
    <property type="entry name" value="NAD(P)_OxRdtase_dom_sf"/>
</dbReference>
<comment type="caution">
    <text evidence="3">The sequence shown here is derived from an EMBL/GenBank/DDBJ whole genome shotgun (WGS) entry which is preliminary data.</text>
</comment>
<name>A0A1W9KUF1_9BURK</name>
<dbReference type="EMBL" id="MTEI01000007">
    <property type="protein sequence ID" value="OQW87689.1"/>
    <property type="molecule type" value="Genomic_DNA"/>
</dbReference>
<protein>
    <submittedName>
        <fullName evidence="3">Aldo/keto reductase</fullName>
    </submittedName>
</protein>
<dbReference type="InterPro" id="IPR050523">
    <property type="entry name" value="AKR_Detox_Biosynth"/>
</dbReference>
<dbReference type="Proteomes" id="UP000192505">
    <property type="component" value="Unassembled WGS sequence"/>
</dbReference>
<reference evidence="3 4" key="1">
    <citation type="submission" date="2017-01" db="EMBL/GenBank/DDBJ databases">
        <title>Novel large sulfur bacteria in the metagenomes of groundwater-fed chemosynthetic microbial mats in the Lake Huron basin.</title>
        <authorList>
            <person name="Sharrar A.M."/>
            <person name="Flood B.E."/>
            <person name="Bailey J.V."/>
            <person name="Jones D.S."/>
            <person name="Biddanda B."/>
            <person name="Ruberg S.A."/>
            <person name="Marcus D.N."/>
            <person name="Dick G.J."/>
        </authorList>
    </citation>
    <scope>NUCLEOTIDE SEQUENCE [LARGE SCALE GENOMIC DNA]</scope>
    <source>
        <strain evidence="3">A7</strain>
    </source>
</reference>
<dbReference type="SUPFAM" id="SSF51430">
    <property type="entry name" value="NAD(P)-linked oxidoreductase"/>
    <property type="match status" value="1"/>
</dbReference>
<feature type="domain" description="NADP-dependent oxidoreductase" evidence="2">
    <location>
        <begin position="15"/>
        <end position="344"/>
    </location>
</feature>